<evidence type="ECO:0000313" key="3">
    <source>
        <dbReference type="EMBL" id="CRG83988.1"/>
    </source>
</evidence>
<feature type="region of interest" description="Disordered" evidence="1">
    <location>
        <begin position="1"/>
        <end position="54"/>
    </location>
</feature>
<dbReference type="InterPro" id="IPR058934">
    <property type="entry name" value="YMC020W-like"/>
</dbReference>
<protein>
    <recommendedName>
        <fullName evidence="2">YMC020W-like alpha/beta hydrolase domain-containing protein</fullName>
    </recommendedName>
</protein>
<dbReference type="Proteomes" id="UP000054383">
    <property type="component" value="Unassembled WGS sequence"/>
</dbReference>
<feature type="compositionally biased region" description="Basic and acidic residues" evidence="1">
    <location>
        <begin position="203"/>
        <end position="240"/>
    </location>
</feature>
<feature type="compositionally biased region" description="Polar residues" evidence="1">
    <location>
        <begin position="278"/>
        <end position="300"/>
    </location>
</feature>
<feature type="compositionally biased region" description="Low complexity" evidence="1">
    <location>
        <begin position="9"/>
        <end position="26"/>
    </location>
</feature>
<evidence type="ECO:0000256" key="1">
    <source>
        <dbReference type="SAM" id="MobiDB-lite"/>
    </source>
</evidence>
<feature type="compositionally biased region" description="Polar residues" evidence="1">
    <location>
        <begin position="171"/>
        <end position="189"/>
    </location>
</feature>
<organism evidence="3 4">
    <name type="scientific">Talaromyces islandicus</name>
    <name type="common">Penicillium islandicum</name>
    <dbReference type="NCBI Taxonomy" id="28573"/>
    <lineage>
        <taxon>Eukaryota</taxon>
        <taxon>Fungi</taxon>
        <taxon>Dikarya</taxon>
        <taxon>Ascomycota</taxon>
        <taxon>Pezizomycotina</taxon>
        <taxon>Eurotiomycetes</taxon>
        <taxon>Eurotiomycetidae</taxon>
        <taxon>Eurotiales</taxon>
        <taxon>Trichocomaceae</taxon>
        <taxon>Talaromyces</taxon>
        <taxon>Talaromyces sect. Islandici</taxon>
    </lineage>
</organism>
<dbReference type="OMA" id="KLLLNWM"/>
<evidence type="ECO:0000259" key="2">
    <source>
        <dbReference type="Pfam" id="PF26147"/>
    </source>
</evidence>
<feature type="domain" description="YMC020W-like alpha/beta hydrolase" evidence="2">
    <location>
        <begin position="432"/>
        <end position="784"/>
    </location>
</feature>
<accession>A0A0U1LPB4</accession>
<feature type="compositionally biased region" description="Polar residues" evidence="1">
    <location>
        <begin position="356"/>
        <end position="367"/>
    </location>
</feature>
<dbReference type="OrthoDB" id="5598028at2759"/>
<dbReference type="AlphaFoldDB" id="A0A0U1LPB4"/>
<gene>
    <name evidence="3" type="ORF">PISL3812_01337</name>
</gene>
<dbReference type="EMBL" id="CVMT01000001">
    <property type="protein sequence ID" value="CRG83988.1"/>
    <property type="molecule type" value="Genomic_DNA"/>
</dbReference>
<feature type="compositionally biased region" description="Basic and acidic residues" evidence="1">
    <location>
        <begin position="267"/>
        <end position="277"/>
    </location>
</feature>
<sequence length="825" mass="89666">MGSRKQLKSTRSAADPPASSTSSTPAHNNHSAPQKPASGGGWTTRTWPRGQKAAAVTEVARESISAAGNIASELVASTTSLPDSPKTFRTNSIQLTRKAGVSSRSLPANATTTRINIASNGSSSAVPDIGPLEDPSSISSGHAVKPAEKDSLDATANAKDTETLDQPDAEATQTTPGLPVQQNNTQSSWFGWFSWGAGTADKASPKEHDMGPPDDEPKPKSAPAECHEASDSTKNNHDAAEVPDVSAATQQVLTDTTVPESQTLGRRSAEFHVEHDQPASQPITVPSTAQTPQIEQPQQSESHKQRSDSKPSGWAFWSREAPKTDVLSTKQPEETGELVMSEQVQSKAKPDDNVPQIDTQPTLSTSPKPAKPATPVKSAGSKNIKANKPATEDTVEPTAVTDTIPAPIPAKVKTQEPTASKQLQNVLTNQLLPAFRDTFPLQESASWLQTLGRLLHYSKDPEIQHVSRSRDPPRPKRCLAIGVHGYFPAPYLRTVLGQPTGTSLKFSTMAAKAIHRWAESHGYHCDVEKISLEGEGRIADRVDLLWKLLLRWMEEIRKAEFIMFACHSQGVPVTIMLVAKLIAFGCLDAARVGICAMAGVNLGPFPDYKSRWIGGSAGELFDFASPTTKVSKDYEMALKTCLDFGVRVTYVGSIDDQLVSLESSLFDPVSHPYIYRAVFVDGKVHAPSFLSHLVGFTLKLRNLGVHDHGLIRELSTPLVGSLVGGEGHSRLHDEENIYHMAVEFALETSNVNGATLHSKRHHLLSAPTNPYILPFALRGLLEEDYVRHELHQESIELLKQFDEWKPTTKVLKDVKFRLEGIRSKL</sequence>
<dbReference type="InterPro" id="IPR058933">
    <property type="entry name" value="YMC020W-like_ab_hydrolase"/>
</dbReference>
<feature type="compositionally biased region" description="Polar residues" evidence="1">
    <location>
        <begin position="102"/>
        <end position="125"/>
    </location>
</feature>
<keyword evidence="4" id="KW-1185">Reference proteome</keyword>
<reference evidence="3 4" key="1">
    <citation type="submission" date="2015-04" db="EMBL/GenBank/DDBJ databases">
        <authorList>
            <person name="Syromyatnikov M.Y."/>
            <person name="Popov V.N."/>
        </authorList>
    </citation>
    <scope>NUCLEOTIDE SEQUENCE [LARGE SCALE GENOMIC DNA]</scope>
    <source>
        <strain evidence="3">WF-38-12</strain>
    </source>
</reference>
<dbReference type="PANTHER" id="PTHR47349:SF1">
    <property type="entry name" value="AER328WP"/>
    <property type="match status" value="1"/>
</dbReference>
<feature type="compositionally biased region" description="Polar residues" evidence="1">
    <location>
        <begin position="76"/>
        <end position="95"/>
    </location>
</feature>
<proteinExistence type="predicted"/>
<name>A0A0U1LPB4_TALIS</name>
<feature type="compositionally biased region" description="Polar residues" evidence="1">
    <location>
        <begin position="247"/>
        <end position="265"/>
    </location>
</feature>
<dbReference type="PANTHER" id="PTHR47349">
    <property type="entry name" value="CHROMOSOME 8, WHOLE GENOME SHOTGUN SEQUENCE"/>
    <property type="match status" value="1"/>
</dbReference>
<evidence type="ECO:0000313" key="4">
    <source>
        <dbReference type="Proteomes" id="UP000054383"/>
    </source>
</evidence>
<feature type="region of interest" description="Disordered" evidence="1">
    <location>
        <begin position="76"/>
        <end position="397"/>
    </location>
</feature>
<dbReference type="Pfam" id="PF26147">
    <property type="entry name" value="AB_HYDROLASE_YMC0-YMC35"/>
    <property type="match status" value="1"/>
</dbReference>